<dbReference type="Gene3D" id="3.30.559.70">
    <property type="entry name" value="Choline/Carnitine o-acyltransferase, domain 2"/>
    <property type="match status" value="1"/>
</dbReference>
<reference evidence="8" key="1">
    <citation type="submission" date="2021-01" db="EMBL/GenBank/DDBJ databases">
        <authorList>
            <person name="Corre E."/>
            <person name="Pelletier E."/>
            <person name="Niang G."/>
            <person name="Scheremetjew M."/>
            <person name="Finn R."/>
            <person name="Kale V."/>
            <person name="Holt S."/>
            <person name="Cochrane G."/>
            <person name="Meng A."/>
            <person name="Brown T."/>
            <person name="Cohen L."/>
        </authorList>
    </citation>
    <scope>NUCLEOTIDE SEQUENCE</scope>
    <source>
        <strain evidence="8">Isolate 1302-5</strain>
    </source>
</reference>
<dbReference type="SUPFAM" id="SSF52777">
    <property type="entry name" value="CoA-dependent acyltransferases"/>
    <property type="match status" value="2"/>
</dbReference>
<gene>
    <name evidence="8" type="ORF">OAUR00152_LOCUS40831</name>
</gene>
<protein>
    <recommendedName>
        <fullName evidence="7">Choline/carnitine acyltransferase domain-containing protein</fullName>
    </recommendedName>
</protein>
<evidence type="ECO:0000259" key="7">
    <source>
        <dbReference type="Pfam" id="PF00755"/>
    </source>
</evidence>
<comment type="similarity">
    <text evidence="1 5">Belongs to the carnitine/choline acetyltransferase family.</text>
</comment>
<keyword evidence="3 5" id="KW-0012">Acyltransferase</keyword>
<dbReference type="InterPro" id="IPR039551">
    <property type="entry name" value="Cho/carn_acyl_trans"/>
</dbReference>
<feature type="domain" description="Choline/carnitine acyltransferase" evidence="7">
    <location>
        <begin position="38"/>
        <end position="647"/>
    </location>
</feature>
<dbReference type="InterPro" id="IPR023213">
    <property type="entry name" value="CAT-like_dom_sf"/>
</dbReference>
<proteinExistence type="inferred from homology"/>
<dbReference type="PROSITE" id="PS00440">
    <property type="entry name" value="ACYLTRANSF_C_2"/>
    <property type="match status" value="1"/>
</dbReference>
<evidence type="ECO:0000256" key="2">
    <source>
        <dbReference type="ARBA" id="ARBA00022679"/>
    </source>
</evidence>
<dbReference type="PANTHER" id="PTHR22589:SF29">
    <property type="entry name" value="MITOCHONDRIAL CARNITINE O-ACETYLTRANSFERASE-RELATED"/>
    <property type="match status" value="1"/>
</dbReference>
<evidence type="ECO:0000256" key="1">
    <source>
        <dbReference type="ARBA" id="ARBA00005232"/>
    </source>
</evidence>
<dbReference type="Pfam" id="PF00755">
    <property type="entry name" value="Carn_acyltransf"/>
    <property type="match status" value="1"/>
</dbReference>
<accession>A0A7S4K8H1</accession>
<name>A0A7S4K8H1_9STRA</name>
<evidence type="ECO:0000256" key="4">
    <source>
        <dbReference type="PIRSR" id="PIRSR600542-1"/>
    </source>
</evidence>
<evidence type="ECO:0000256" key="6">
    <source>
        <dbReference type="SAM" id="MobiDB-lite"/>
    </source>
</evidence>
<dbReference type="PANTHER" id="PTHR22589">
    <property type="entry name" value="CARNITINE O-ACYLTRANSFERASE"/>
    <property type="match status" value="1"/>
</dbReference>
<dbReference type="Gene3D" id="3.30.559.10">
    <property type="entry name" value="Chloramphenicol acetyltransferase-like domain"/>
    <property type="match status" value="1"/>
</dbReference>
<evidence type="ECO:0000256" key="3">
    <source>
        <dbReference type="ARBA" id="ARBA00023315"/>
    </source>
</evidence>
<feature type="compositionally biased region" description="Basic and acidic residues" evidence="6">
    <location>
        <begin position="1"/>
        <end position="12"/>
    </location>
</feature>
<dbReference type="GO" id="GO:0009437">
    <property type="term" value="P:carnitine metabolic process"/>
    <property type="evidence" value="ECO:0007669"/>
    <property type="project" value="TreeGrafter"/>
</dbReference>
<evidence type="ECO:0000313" key="8">
    <source>
        <dbReference type="EMBL" id="CAE2286788.1"/>
    </source>
</evidence>
<dbReference type="InterPro" id="IPR042231">
    <property type="entry name" value="Cho/carn_acyl_trans_2"/>
</dbReference>
<keyword evidence="2 5" id="KW-0808">Transferase</keyword>
<dbReference type="FunFam" id="3.30.559.10:FF:000019">
    <property type="entry name" value="Carnitine acetyl transferase"/>
    <property type="match status" value="1"/>
</dbReference>
<feature type="active site" description="Proton acceptor" evidence="4">
    <location>
        <position position="356"/>
    </location>
</feature>
<feature type="region of interest" description="Disordered" evidence="6">
    <location>
        <begin position="1"/>
        <end position="25"/>
    </location>
</feature>
<dbReference type="GO" id="GO:0005739">
    <property type="term" value="C:mitochondrion"/>
    <property type="evidence" value="ECO:0007669"/>
    <property type="project" value="TreeGrafter"/>
</dbReference>
<sequence>MLDGEKKDETMRKNLPLKPDAPHLRSKTFSAQVDLPRLPIPTLEETLTRFPRAVHALQDVAEREDTKRVTEEFLRGDGPTLQKTLEEYEEEGRQSGRIGSYVEEFWSEAYLAPNASVVLNLNPFFLLEEGPDAKLAKDQIGRAASLIFASVKLASLLKHENLAPDMFKGKPLCMDQFKAIFGSCRVPRQNNKDYVEVDPASTHVVVMHRNQFYYFNALWPDGTVAVDEADLKEILTAIKEDATSIDPELSVKNALGVLTTLPRKSWAVARDNLKASSSHNSAALEIIDSALFVLVLDDFVPNDIHEAAANMLHGSYKVDSEDGLQYFQRGSCCNRWYDKLQIIVCGDGSAGVNFEHSAIDGHTALRFASDIYAETVVSFAQSITKLIHGTGSIPNVISADVNRAAILPTETGAPPWDTSPKKLEFNLPGSVLDKIFFAESALGDEIMSSDTYVLEFKEYGKKFIVRNKMSPDSFVQMSMLLAYYLLYGQVVCQYEPVMTKHFFHGRTEAMRTVTPVAAVFCEKWASRYTSKEEKLDSLRDATKEHSRLVKEASAGKGVDRHLFALKCIAEKNDVAIPPFFGSDAWKALNHTVLSTSNCGNPALRLFGFGPVVPDGFGIGYIIKNNSLQYSISSKHRQTKRFAHTLHKVLLDFKEMMQPLSSVKVGSASPEVEKLLVKKESLLEYADGIDYFGELDLDKPDEKTPQMDGGARKYVGIVRRRESSISEDTMKNVGVMVKSPSSSEHKHVAV</sequence>
<dbReference type="GO" id="GO:0004092">
    <property type="term" value="F:carnitine O-acetyltransferase activity"/>
    <property type="evidence" value="ECO:0007669"/>
    <property type="project" value="TreeGrafter"/>
</dbReference>
<dbReference type="EMBL" id="HBKQ01059817">
    <property type="protein sequence ID" value="CAE2286788.1"/>
    <property type="molecule type" value="Transcribed_RNA"/>
</dbReference>
<evidence type="ECO:0000256" key="5">
    <source>
        <dbReference type="RuleBase" id="RU003801"/>
    </source>
</evidence>
<dbReference type="InterPro" id="IPR000542">
    <property type="entry name" value="Carn_acyl_trans"/>
</dbReference>
<dbReference type="AlphaFoldDB" id="A0A7S4K8H1"/>
<organism evidence="8">
    <name type="scientific">Odontella aurita</name>
    <dbReference type="NCBI Taxonomy" id="265563"/>
    <lineage>
        <taxon>Eukaryota</taxon>
        <taxon>Sar</taxon>
        <taxon>Stramenopiles</taxon>
        <taxon>Ochrophyta</taxon>
        <taxon>Bacillariophyta</taxon>
        <taxon>Mediophyceae</taxon>
        <taxon>Biddulphiophycidae</taxon>
        <taxon>Eupodiscales</taxon>
        <taxon>Odontellaceae</taxon>
        <taxon>Odontella</taxon>
    </lineage>
</organism>